<sequence>MPTTSHPDLHARGSRTSRHGRATVSEPIAADRIAFGPPGIGSQELACRSTGIRDA</sequence>
<keyword evidence="3" id="KW-1185">Reference proteome</keyword>
<name>A0ABX0SNB8_9ACTN</name>
<dbReference type="EMBL" id="JAAMOZ010000005">
    <property type="protein sequence ID" value="NIH58808.1"/>
    <property type="molecule type" value="Genomic_DNA"/>
</dbReference>
<protein>
    <submittedName>
        <fullName evidence="2">Uncharacterized protein</fullName>
    </submittedName>
</protein>
<evidence type="ECO:0000256" key="1">
    <source>
        <dbReference type="SAM" id="MobiDB-lite"/>
    </source>
</evidence>
<feature type="region of interest" description="Disordered" evidence="1">
    <location>
        <begin position="1"/>
        <end position="55"/>
    </location>
</feature>
<reference evidence="2 3" key="1">
    <citation type="submission" date="2020-02" db="EMBL/GenBank/DDBJ databases">
        <title>Sequencing the genomes of 1000 actinobacteria strains.</title>
        <authorList>
            <person name="Klenk H.-P."/>
        </authorList>
    </citation>
    <scope>NUCLEOTIDE SEQUENCE [LARGE SCALE GENOMIC DNA]</scope>
    <source>
        <strain evidence="2 3">DSM 19609</strain>
    </source>
</reference>
<accession>A0ABX0SNB8</accession>
<proteinExistence type="predicted"/>
<dbReference type="Proteomes" id="UP000749311">
    <property type="component" value="Unassembled WGS sequence"/>
</dbReference>
<dbReference type="RefSeq" id="WP_167171992.1">
    <property type="nucleotide sequence ID" value="NZ_JAAMOZ010000005.1"/>
</dbReference>
<feature type="compositionally biased region" description="Basic residues" evidence="1">
    <location>
        <begin position="12"/>
        <end position="21"/>
    </location>
</feature>
<organism evidence="2 3">
    <name type="scientific">Brooklawnia cerclae</name>
    <dbReference type="NCBI Taxonomy" id="349934"/>
    <lineage>
        <taxon>Bacteria</taxon>
        <taxon>Bacillati</taxon>
        <taxon>Actinomycetota</taxon>
        <taxon>Actinomycetes</taxon>
        <taxon>Propionibacteriales</taxon>
        <taxon>Propionibacteriaceae</taxon>
        <taxon>Brooklawnia</taxon>
    </lineage>
</organism>
<gene>
    <name evidence="2" type="ORF">FB473_003509</name>
</gene>
<evidence type="ECO:0000313" key="3">
    <source>
        <dbReference type="Proteomes" id="UP000749311"/>
    </source>
</evidence>
<comment type="caution">
    <text evidence="2">The sequence shown here is derived from an EMBL/GenBank/DDBJ whole genome shotgun (WGS) entry which is preliminary data.</text>
</comment>
<evidence type="ECO:0000313" key="2">
    <source>
        <dbReference type="EMBL" id="NIH58808.1"/>
    </source>
</evidence>